<proteinExistence type="predicted"/>
<evidence type="ECO:0000256" key="1">
    <source>
        <dbReference type="ARBA" id="ARBA00004741"/>
    </source>
</evidence>
<evidence type="ECO:0000256" key="4">
    <source>
        <dbReference type="ARBA" id="ARBA00022605"/>
    </source>
</evidence>
<feature type="domain" description="Prephenate dehydratase" evidence="10">
    <location>
        <begin position="2"/>
        <end position="181"/>
    </location>
</feature>
<keyword evidence="4" id="KW-0028">Amino-acid biosynthesis</keyword>
<dbReference type="InterPro" id="IPR045865">
    <property type="entry name" value="ACT-like_dom_sf"/>
</dbReference>
<evidence type="ECO:0000259" key="10">
    <source>
        <dbReference type="PROSITE" id="PS51171"/>
    </source>
</evidence>
<evidence type="ECO:0000259" key="11">
    <source>
        <dbReference type="PROSITE" id="PS51671"/>
    </source>
</evidence>
<evidence type="ECO:0000256" key="7">
    <source>
        <dbReference type="ARBA" id="ARBA00023239"/>
    </source>
</evidence>
<dbReference type="InterPro" id="IPR002912">
    <property type="entry name" value="ACT_dom"/>
</dbReference>
<dbReference type="GO" id="GO:0004664">
    <property type="term" value="F:prephenate dehydratase activity"/>
    <property type="evidence" value="ECO:0007669"/>
    <property type="project" value="UniProtKB-EC"/>
</dbReference>
<evidence type="ECO:0000256" key="6">
    <source>
        <dbReference type="ARBA" id="ARBA00023222"/>
    </source>
</evidence>
<evidence type="ECO:0000313" key="13">
    <source>
        <dbReference type="Proteomes" id="UP001595829"/>
    </source>
</evidence>
<evidence type="ECO:0000256" key="9">
    <source>
        <dbReference type="SAM" id="MobiDB-lite"/>
    </source>
</evidence>
<dbReference type="PIRSF" id="PIRSF001500">
    <property type="entry name" value="Chor_mut_pdt_Ppr"/>
    <property type="match status" value="1"/>
</dbReference>
<dbReference type="EC" id="4.2.1.51" evidence="2"/>
<dbReference type="Proteomes" id="UP001595829">
    <property type="component" value="Unassembled WGS sequence"/>
</dbReference>
<keyword evidence="6" id="KW-0584">Phenylalanine biosynthesis</keyword>
<dbReference type="PROSITE" id="PS51171">
    <property type="entry name" value="PREPHENATE_DEHYDR_3"/>
    <property type="match status" value="1"/>
</dbReference>
<accession>A0ABV9XIJ2</accession>
<keyword evidence="5" id="KW-0057">Aromatic amino acid biosynthesis</keyword>
<sequence>MQVAYLGPAGSFTELAARKLVAPDEDLTPRASVPLALRHVRSGAVGAAVVPLENSVEGVVPTTVDGLVRGGPLRITGEALLRVTFALASAPGVARPSIRRVLTHPHAHSQCRDWLARELPEAEFVPAGSTSEAAATVAREADPETAAVCAPATAARYGLDVLATDIGARRNAVTRFVRVAGPDAVTPAPSDRDRTSIVLPLLDQVGALHRVLGAFARHGANLTAINSRPTGDALGRYCFFLECDGHIADTAVARAFEELRRHAPQALLLGSYPQAPSPVPSSTPVPALAHG</sequence>
<dbReference type="Pfam" id="PF01842">
    <property type="entry name" value="ACT"/>
    <property type="match status" value="1"/>
</dbReference>
<dbReference type="Gene3D" id="3.30.70.260">
    <property type="match status" value="1"/>
</dbReference>
<dbReference type="InterPro" id="IPR008242">
    <property type="entry name" value="Chor_mutase/pphenate_deHydtase"/>
</dbReference>
<dbReference type="EMBL" id="JBHSJD010000013">
    <property type="protein sequence ID" value="MFC5023995.1"/>
    <property type="molecule type" value="Genomic_DNA"/>
</dbReference>
<dbReference type="InterPro" id="IPR001086">
    <property type="entry name" value="Preph_deHydtase"/>
</dbReference>
<evidence type="ECO:0000256" key="8">
    <source>
        <dbReference type="ARBA" id="ARBA00047848"/>
    </source>
</evidence>
<dbReference type="Pfam" id="PF00800">
    <property type="entry name" value="PDT"/>
    <property type="match status" value="1"/>
</dbReference>
<comment type="catalytic activity">
    <reaction evidence="8">
        <text>prephenate + H(+) = 3-phenylpyruvate + CO2 + H2O</text>
        <dbReference type="Rhea" id="RHEA:21648"/>
        <dbReference type="ChEBI" id="CHEBI:15377"/>
        <dbReference type="ChEBI" id="CHEBI:15378"/>
        <dbReference type="ChEBI" id="CHEBI:16526"/>
        <dbReference type="ChEBI" id="CHEBI:18005"/>
        <dbReference type="ChEBI" id="CHEBI:29934"/>
        <dbReference type="EC" id="4.2.1.51"/>
    </reaction>
</comment>
<dbReference type="PANTHER" id="PTHR21022">
    <property type="entry name" value="PREPHENATE DEHYDRATASE P PROTEIN"/>
    <property type="match status" value="1"/>
</dbReference>
<comment type="pathway">
    <text evidence="1">Amino-acid biosynthesis; L-phenylalanine biosynthesis; phenylpyruvate from prephenate: step 1/1.</text>
</comment>
<evidence type="ECO:0000256" key="5">
    <source>
        <dbReference type="ARBA" id="ARBA00023141"/>
    </source>
</evidence>
<protein>
    <recommendedName>
        <fullName evidence="3">Prephenate dehydratase</fullName>
        <ecNumber evidence="2">4.2.1.51</ecNumber>
    </recommendedName>
</protein>
<comment type="caution">
    <text evidence="12">The sequence shown here is derived from an EMBL/GenBank/DDBJ whole genome shotgun (WGS) entry which is preliminary data.</text>
</comment>
<feature type="domain" description="ACT" evidence="11">
    <location>
        <begin position="196"/>
        <end position="273"/>
    </location>
</feature>
<name>A0ABV9XIJ2_9ACTN</name>
<evidence type="ECO:0000256" key="3">
    <source>
        <dbReference type="ARBA" id="ARBA00021872"/>
    </source>
</evidence>
<evidence type="ECO:0000313" key="12">
    <source>
        <dbReference type="EMBL" id="MFC5023995.1"/>
    </source>
</evidence>
<dbReference type="PROSITE" id="PS51671">
    <property type="entry name" value="ACT"/>
    <property type="match status" value="1"/>
</dbReference>
<keyword evidence="13" id="KW-1185">Reference proteome</keyword>
<keyword evidence="7 12" id="KW-0456">Lyase</keyword>
<evidence type="ECO:0000256" key="2">
    <source>
        <dbReference type="ARBA" id="ARBA00013147"/>
    </source>
</evidence>
<dbReference type="PANTHER" id="PTHR21022:SF19">
    <property type="entry name" value="PREPHENATE DEHYDRATASE-RELATED"/>
    <property type="match status" value="1"/>
</dbReference>
<feature type="region of interest" description="Disordered" evidence="9">
    <location>
        <begin position="270"/>
        <end position="291"/>
    </location>
</feature>
<dbReference type="SUPFAM" id="SSF53850">
    <property type="entry name" value="Periplasmic binding protein-like II"/>
    <property type="match status" value="1"/>
</dbReference>
<dbReference type="RefSeq" id="WP_345686916.1">
    <property type="nucleotide sequence ID" value="NZ_BAABIT010000001.1"/>
</dbReference>
<dbReference type="NCBIfam" id="NF008865">
    <property type="entry name" value="PRK11898.1"/>
    <property type="match status" value="1"/>
</dbReference>
<dbReference type="Gene3D" id="3.40.190.10">
    <property type="entry name" value="Periplasmic binding protein-like II"/>
    <property type="match status" value="2"/>
</dbReference>
<dbReference type="SUPFAM" id="SSF55021">
    <property type="entry name" value="ACT-like"/>
    <property type="match status" value="1"/>
</dbReference>
<dbReference type="CDD" id="cd04905">
    <property type="entry name" value="ACT_CM-PDT"/>
    <property type="match status" value="1"/>
</dbReference>
<organism evidence="12 13">
    <name type="scientific">Streptomyces coeruleoprunus</name>
    <dbReference type="NCBI Taxonomy" id="285563"/>
    <lineage>
        <taxon>Bacteria</taxon>
        <taxon>Bacillati</taxon>
        <taxon>Actinomycetota</taxon>
        <taxon>Actinomycetes</taxon>
        <taxon>Kitasatosporales</taxon>
        <taxon>Streptomycetaceae</taxon>
        <taxon>Streptomyces</taxon>
    </lineage>
</organism>
<gene>
    <name evidence="12" type="primary">pheA</name>
    <name evidence="12" type="ORF">ACFPM3_17820</name>
</gene>
<reference evidence="13" key="1">
    <citation type="journal article" date="2019" name="Int. J. Syst. Evol. Microbiol.">
        <title>The Global Catalogue of Microorganisms (GCM) 10K type strain sequencing project: providing services to taxonomists for standard genome sequencing and annotation.</title>
        <authorList>
            <consortium name="The Broad Institute Genomics Platform"/>
            <consortium name="The Broad Institute Genome Sequencing Center for Infectious Disease"/>
            <person name="Wu L."/>
            <person name="Ma J."/>
        </authorList>
    </citation>
    <scope>NUCLEOTIDE SEQUENCE [LARGE SCALE GENOMIC DNA]</scope>
    <source>
        <strain evidence="13">CGMCC 4.1648</strain>
    </source>
</reference>
<dbReference type="CDD" id="cd13632">
    <property type="entry name" value="PBP2_Aa-PDT_like"/>
    <property type="match status" value="1"/>
</dbReference>